<dbReference type="AlphaFoldDB" id="A0A2W1NVA2"/>
<evidence type="ECO:0000313" key="2">
    <source>
        <dbReference type="EMBL" id="PZE18708.1"/>
    </source>
</evidence>
<dbReference type="OrthoDB" id="5189031at2"/>
<feature type="transmembrane region" description="Helical" evidence="1">
    <location>
        <begin position="83"/>
        <end position="104"/>
    </location>
</feature>
<keyword evidence="1" id="KW-0472">Membrane</keyword>
<accession>A0A2W1NVA2</accession>
<proteinExistence type="predicted"/>
<feature type="transmembrane region" description="Helical" evidence="1">
    <location>
        <begin position="110"/>
        <end position="127"/>
    </location>
</feature>
<keyword evidence="3" id="KW-1185">Reference proteome</keyword>
<dbReference type="EMBL" id="QKSB01000001">
    <property type="protein sequence ID" value="PZE18708.1"/>
    <property type="molecule type" value="Genomic_DNA"/>
</dbReference>
<feature type="transmembrane region" description="Helical" evidence="1">
    <location>
        <begin position="148"/>
        <end position="167"/>
    </location>
</feature>
<feature type="transmembrane region" description="Helical" evidence="1">
    <location>
        <begin position="43"/>
        <end position="63"/>
    </location>
</feature>
<organism evidence="2 3">
    <name type="scientific">Putridiphycobacter roseus</name>
    <dbReference type="NCBI Taxonomy" id="2219161"/>
    <lineage>
        <taxon>Bacteria</taxon>
        <taxon>Pseudomonadati</taxon>
        <taxon>Bacteroidota</taxon>
        <taxon>Flavobacteriia</taxon>
        <taxon>Flavobacteriales</taxon>
        <taxon>Crocinitomicaceae</taxon>
        <taxon>Putridiphycobacter</taxon>
    </lineage>
</organism>
<keyword evidence="1" id="KW-0812">Transmembrane</keyword>
<comment type="caution">
    <text evidence="2">The sequence shown here is derived from an EMBL/GenBank/DDBJ whole genome shotgun (WGS) entry which is preliminary data.</text>
</comment>
<dbReference type="PANTHER" id="PTHR33802">
    <property type="entry name" value="SI:CH211-161H7.5-RELATED"/>
    <property type="match status" value="1"/>
</dbReference>
<reference evidence="2 3" key="1">
    <citation type="submission" date="2018-06" db="EMBL/GenBank/DDBJ databases">
        <title>The draft genome sequence of Crocinitomix sp. SM1701.</title>
        <authorList>
            <person name="Zhang X."/>
        </authorList>
    </citation>
    <scope>NUCLEOTIDE SEQUENCE [LARGE SCALE GENOMIC DNA]</scope>
    <source>
        <strain evidence="2 3">SM1701</strain>
    </source>
</reference>
<evidence type="ECO:0000313" key="3">
    <source>
        <dbReference type="Proteomes" id="UP000249248"/>
    </source>
</evidence>
<feature type="transmembrane region" description="Helical" evidence="1">
    <location>
        <begin position="5"/>
        <end position="23"/>
    </location>
</feature>
<dbReference type="PANTHER" id="PTHR33802:SF1">
    <property type="entry name" value="XK-RELATED PROTEIN"/>
    <property type="match status" value="1"/>
</dbReference>
<keyword evidence="1" id="KW-1133">Transmembrane helix</keyword>
<dbReference type="Proteomes" id="UP000249248">
    <property type="component" value="Unassembled WGS sequence"/>
</dbReference>
<dbReference type="RefSeq" id="WP_111061609.1">
    <property type="nucleotide sequence ID" value="NZ_JBHUCU010000007.1"/>
</dbReference>
<sequence>MKRFYALLNLLVAVAVVLWNYLSNTGKINGKTIGDVSDDLDNLFTPAGYAFAIWGVIFIGLIANGIYQVKVAFGDDKEKAQNVLTGPWLIIANIANGAWVWFWLNEYTGISIVFMVIILLSLIKITIQLRLETFDAPKEIIIFSWWPNTIYLGWISVALIANIAAYLAKIGWADTVNDVTYTVVMIIVATLVNVFVLYTRNMREFCVVGIWSFVAIAVASFENQSVIFITALACAFLLLLLTTIHAAKNYKTNPFYKRS</sequence>
<feature type="transmembrane region" description="Helical" evidence="1">
    <location>
        <begin position="227"/>
        <end position="247"/>
    </location>
</feature>
<name>A0A2W1NVA2_9FLAO</name>
<feature type="transmembrane region" description="Helical" evidence="1">
    <location>
        <begin position="205"/>
        <end position="221"/>
    </location>
</feature>
<gene>
    <name evidence="2" type="ORF">DNU06_02445</name>
</gene>
<evidence type="ECO:0000256" key="1">
    <source>
        <dbReference type="SAM" id="Phobius"/>
    </source>
</evidence>
<protein>
    <submittedName>
        <fullName evidence="2">Tryptophan-rich sensory protein</fullName>
    </submittedName>
</protein>
<feature type="transmembrane region" description="Helical" evidence="1">
    <location>
        <begin position="179"/>
        <end position="198"/>
    </location>
</feature>